<protein>
    <submittedName>
        <fullName evidence="1">Uncharacterized protein</fullName>
    </submittedName>
</protein>
<organism evidence="1 2">
    <name type="scientific">Candidatus Viridilinea halotolerans</name>
    <dbReference type="NCBI Taxonomy" id="2491704"/>
    <lineage>
        <taxon>Bacteria</taxon>
        <taxon>Bacillati</taxon>
        <taxon>Chloroflexota</taxon>
        <taxon>Chloroflexia</taxon>
        <taxon>Chloroflexales</taxon>
        <taxon>Chloroflexineae</taxon>
        <taxon>Oscillochloridaceae</taxon>
        <taxon>Candidatus Viridilinea</taxon>
    </lineage>
</organism>
<dbReference type="EMBL" id="RSAS01000400">
    <property type="protein sequence ID" value="RRR72294.1"/>
    <property type="molecule type" value="Genomic_DNA"/>
</dbReference>
<dbReference type="AlphaFoldDB" id="A0A426U0M6"/>
<evidence type="ECO:0000313" key="2">
    <source>
        <dbReference type="Proteomes" id="UP000280307"/>
    </source>
</evidence>
<gene>
    <name evidence="1" type="ORF">EI684_10240</name>
</gene>
<name>A0A426U0M6_9CHLR</name>
<accession>A0A426U0M6</accession>
<comment type="caution">
    <text evidence="1">The sequence shown here is derived from an EMBL/GenBank/DDBJ whole genome shotgun (WGS) entry which is preliminary data.</text>
</comment>
<proteinExistence type="predicted"/>
<evidence type="ECO:0000313" key="1">
    <source>
        <dbReference type="EMBL" id="RRR72294.1"/>
    </source>
</evidence>
<reference evidence="1 2" key="1">
    <citation type="submission" date="2018-12" db="EMBL/GenBank/DDBJ databases">
        <title>Genome Sequence of Candidatus Viridilinea halotolerans isolated from saline sulfide-rich spring.</title>
        <authorList>
            <person name="Grouzdev D.S."/>
            <person name="Burganskaya E.I."/>
            <person name="Krutkina M.S."/>
            <person name="Sukhacheva M.V."/>
            <person name="Gorlenko V.M."/>
        </authorList>
    </citation>
    <scope>NUCLEOTIDE SEQUENCE [LARGE SCALE GENOMIC DNA]</scope>
    <source>
        <strain evidence="1">Chok-6</strain>
    </source>
</reference>
<sequence length="76" mass="8175">MTTALFEQTLTLAHQLNAHEQARLIEALAKALASQPSTPPVAGVASVPAAWTRLFAFSDELRATYPEANPAARLEM</sequence>
<dbReference type="Proteomes" id="UP000280307">
    <property type="component" value="Unassembled WGS sequence"/>
</dbReference>